<organism evidence="2 3">
    <name type="scientific">Cystoisospora suis</name>
    <dbReference type="NCBI Taxonomy" id="483139"/>
    <lineage>
        <taxon>Eukaryota</taxon>
        <taxon>Sar</taxon>
        <taxon>Alveolata</taxon>
        <taxon>Apicomplexa</taxon>
        <taxon>Conoidasida</taxon>
        <taxon>Coccidia</taxon>
        <taxon>Eucoccidiorida</taxon>
        <taxon>Eimeriorina</taxon>
        <taxon>Sarcocystidae</taxon>
        <taxon>Cystoisospora</taxon>
    </lineage>
</organism>
<protein>
    <submittedName>
        <fullName evidence="2">Polynucleotide adenylyltransferase</fullName>
    </submittedName>
</protein>
<dbReference type="GeneID" id="94433380"/>
<comment type="caution">
    <text evidence="2">The sequence shown here is derived from an EMBL/GenBank/DDBJ whole genome shotgun (WGS) entry which is preliminary data.</text>
</comment>
<evidence type="ECO:0000256" key="1">
    <source>
        <dbReference type="SAM" id="MobiDB-lite"/>
    </source>
</evidence>
<evidence type="ECO:0000313" key="3">
    <source>
        <dbReference type="Proteomes" id="UP000221165"/>
    </source>
</evidence>
<dbReference type="Proteomes" id="UP000221165">
    <property type="component" value="Unassembled WGS sequence"/>
</dbReference>
<dbReference type="AlphaFoldDB" id="A0A2C6KHZ7"/>
<dbReference type="RefSeq" id="XP_067917855.1">
    <property type="nucleotide sequence ID" value="XM_068070169.1"/>
</dbReference>
<accession>A0A2C6KHZ7</accession>
<evidence type="ECO:0000313" key="2">
    <source>
        <dbReference type="EMBL" id="PHJ16125.1"/>
    </source>
</evidence>
<reference evidence="2 3" key="1">
    <citation type="journal article" date="2017" name="Int. J. Parasitol.">
        <title>The genome of the protozoan parasite Cystoisospora suis and a reverse vaccinology approach to identify vaccine candidates.</title>
        <authorList>
            <person name="Palmieri N."/>
            <person name="Shrestha A."/>
            <person name="Ruttkowski B."/>
            <person name="Beck T."/>
            <person name="Vogl C."/>
            <person name="Tomley F."/>
            <person name="Blake D.P."/>
            <person name="Joachim A."/>
        </authorList>
    </citation>
    <scope>NUCLEOTIDE SEQUENCE [LARGE SCALE GENOMIC DNA]</scope>
    <source>
        <strain evidence="2 3">Wien I</strain>
    </source>
</reference>
<dbReference type="VEuPathDB" id="ToxoDB:CSUI_010062"/>
<sequence>MRFPHVSSPSLRPVVEASGSPSADYLVSYFATMLFDGTSLPGKMLALPCEALTTLRESLKEGTAQKHIIRVLDRMGNEMKGFIRIVKADGNLHAIHLALGALYLFARLVEGEGQSKAGRQLGEEEKPHPSSSSPDRMQIPVHSCHSAQRLVDSLLQQISRLSLPCLKLLQVVTRNLLICRRLTVTSKQRNRILEYFLNPAARPLAPLAVRTDDRRATERSKRREEEEDEDEERLRAFARGLGLTPSGLHALVE</sequence>
<keyword evidence="2" id="KW-0808">Transferase</keyword>
<gene>
    <name evidence="2" type="ORF">CSUI_010062</name>
</gene>
<dbReference type="EMBL" id="MIGC01006597">
    <property type="protein sequence ID" value="PHJ16125.1"/>
    <property type="molecule type" value="Genomic_DNA"/>
</dbReference>
<keyword evidence="2" id="KW-0548">Nucleotidyltransferase</keyword>
<feature type="region of interest" description="Disordered" evidence="1">
    <location>
        <begin position="212"/>
        <end position="232"/>
    </location>
</feature>
<dbReference type="GO" id="GO:0016779">
    <property type="term" value="F:nucleotidyltransferase activity"/>
    <property type="evidence" value="ECO:0007669"/>
    <property type="project" value="UniProtKB-KW"/>
</dbReference>
<name>A0A2C6KHZ7_9APIC</name>
<keyword evidence="3" id="KW-1185">Reference proteome</keyword>
<feature type="region of interest" description="Disordered" evidence="1">
    <location>
        <begin position="117"/>
        <end position="138"/>
    </location>
</feature>
<feature type="non-terminal residue" evidence="2">
    <location>
        <position position="253"/>
    </location>
</feature>
<feature type="compositionally biased region" description="Basic and acidic residues" evidence="1">
    <location>
        <begin position="212"/>
        <end position="224"/>
    </location>
</feature>
<proteinExistence type="predicted"/>